<dbReference type="Gene3D" id="3.20.20.150">
    <property type="entry name" value="Divalent-metal-dependent TIM barrel enzymes"/>
    <property type="match status" value="1"/>
</dbReference>
<protein>
    <recommendedName>
        <fullName evidence="5 7">Putative hydroxypyruvate isomerase</fullName>
        <ecNumber evidence="4 7">5.3.1.22</ecNumber>
    </recommendedName>
</protein>
<dbReference type="PIRSF" id="PIRSF006241">
    <property type="entry name" value="HyI"/>
    <property type="match status" value="1"/>
</dbReference>
<evidence type="ECO:0000256" key="3">
    <source>
        <dbReference type="ARBA" id="ARBA00005962"/>
    </source>
</evidence>
<comment type="function">
    <text evidence="2 7">Catalyzes the reversible isomerization between hydroxypyruvate and 2-hydroxy-3-oxopropanoate (also termed tartronate semialdehyde).</text>
</comment>
<dbReference type="PANTHER" id="PTHR43489:SF6">
    <property type="entry name" value="HYDROXYPYRUVATE ISOMERASE-RELATED"/>
    <property type="match status" value="1"/>
</dbReference>
<organism evidence="10 11">
    <name type="scientific">Strongyloides venezuelensis</name>
    <name type="common">Threadworm</name>
    <dbReference type="NCBI Taxonomy" id="75913"/>
    <lineage>
        <taxon>Eukaryota</taxon>
        <taxon>Metazoa</taxon>
        <taxon>Ecdysozoa</taxon>
        <taxon>Nematoda</taxon>
        <taxon>Chromadorea</taxon>
        <taxon>Rhabditida</taxon>
        <taxon>Tylenchina</taxon>
        <taxon>Panagrolaimomorpha</taxon>
        <taxon>Strongyloidoidea</taxon>
        <taxon>Strongyloididae</taxon>
        <taxon>Strongyloides</taxon>
    </lineage>
</organism>
<dbReference type="GO" id="GO:0008903">
    <property type="term" value="F:hydroxypyruvate isomerase activity"/>
    <property type="evidence" value="ECO:0007669"/>
    <property type="project" value="UniProtKB-EC"/>
</dbReference>
<evidence type="ECO:0000256" key="5">
    <source>
        <dbReference type="ARBA" id="ARBA00017985"/>
    </source>
</evidence>
<dbReference type="AlphaFoldDB" id="A0A0K0FMW1"/>
<comment type="similarity">
    <text evidence="3 7">Belongs to the hyi family.</text>
</comment>
<reference evidence="10" key="1">
    <citation type="submission" date="2014-07" db="EMBL/GenBank/DDBJ databases">
        <authorList>
            <person name="Martin A.A"/>
            <person name="De Silva N."/>
        </authorList>
    </citation>
    <scope>NUCLEOTIDE SEQUENCE</scope>
</reference>
<evidence type="ECO:0000259" key="9">
    <source>
        <dbReference type="Pfam" id="PF01261"/>
    </source>
</evidence>
<dbReference type="InterPro" id="IPR050417">
    <property type="entry name" value="Sugar_Epim/Isomerase"/>
</dbReference>
<dbReference type="Proteomes" id="UP000035680">
    <property type="component" value="Unassembled WGS sequence"/>
</dbReference>
<accession>A0A0K0FMW1</accession>
<dbReference type="GO" id="GO:0046487">
    <property type="term" value="P:glyoxylate metabolic process"/>
    <property type="evidence" value="ECO:0007669"/>
    <property type="project" value="TreeGrafter"/>
</dbReference>
<feature type="domain" description="Xylose isomerase-like TIM barrel" evidence="9">
    <location>
        <begin position="22"/>
        <end position="249"/>
    </location>
</feature>
<dbReference type="PANTHER" id="PTHR43489">
    <property type="entry name" value="ISOMERASE"/>
    <property type="match status" value="1"/>
</dbReference>
<dbReference type="STRING" id="75913.A0A0K0FMW1"/>
<evidence type="ECO:0000313" key="11">
    <source>
        <dbReference type="WBParaSite" id="SVE_1034000.1"/>
    </source>
</evidence>
<evidence type="ECO:0000256" key="6">
    <source>
        <dbReference type="ARBA" id="ARBA00023235"/>
    </source>
</evidence>
<sequence>MKLVANFGTLFPSTNILEKYDILSKLGFQLVEIPNPYTEEAEKLLSESQKYGMKHILINAPAGNNKGIAISASKNEMEESIETAVKYAKVLGVKKVHVMAGVIDDKSICKEITQETYVRNLKIANRILEENNIECLIEPINNYTVPGYFLSSYQQALDVIKIVDSENIKILYDLFHAQQIQGQLVAFAQKNMSKIGHLQGAQVPSRGIFINEGEINYPFVLSQLAKINCNWMIGAECFLETDNIKKPQDEKFDGTEELSFMKEWLTKCNLEL</sequence>
<feature type="active site" description="Proton donor/acceptor" evidence="8">
    <location>
        <position position="236"/>
    </location>
</feature>
<reference evidence="11" key="2">
    <citation type="submission" date="2015-08" db="UniProtKB">
        <authorList>
            <consortium name="WormBaseParasite"/>
        </authorList>
    </citation>
    <scope>IDENTIFICATION</scope>
</reference>
<evidence type="ECO:0000256" key="1">
    <source>
        <dbReference type="ARBA" id="ARBA00000476"/>
    </source>
</evidence>
<name>A0A0K0FMW1_STRVS</name>
<evidence type="ECO:0000256" key="8">
    <source>
        <dbReference type="PIRSR" id="PIRSR006241-50"/>
    </source>
</evidence>
<dbReference type="Pfam" id="PF01261">
    <property type="entry name" value="AP_endonuc_2"/>
    <property type="match status" value="1"/>
</dbReference>
<evidence type="ECO:0000256" key="2">
    <source>
        <dbReference type="ARBA" id="ARBA00002968"/>
    </source>
</evidence>
<dbReference type="InterPro" id="IPR013022">
    <property type="entry name" value="Xyl_isomerase-like_TIM-brl"/>
</dbReference>
<dbReference type="EC" id="5.3.1.22" evidence="4 7"/>
<proteinExistence type="inferred from homology"/>
<keyword evidence="10" id="KW-1185">Reference proteome</keyword>
<dbReference type="WBParaSite" id="SVE_1034000.1">
    <property type="protein sequence ID" value="SVE_1034000.1"/>
    <property type="gene ID" value="SVE_1034000"/>
</dbReference>
<dbReference type="InterPro" id="IPR026040">
    <property type="entry name" value="HyI-like"/>
</dbReference>
<evidence type="ECO:0000256" key="4">
    <source>
        <dbReference type="ARBA" id="ARBA00012570"/>
    </source>
</evidence>
<dbReference type="SUPFAM" id="SSF51658">
    <property type="entry name" value="Xylose isomerase-like"/>
    <property type="match status" value="1"/>
</dbReference>
<keyword evidence="6 7" id="KW-0413">Isomerase</keyword>
<evidence type="ECO:0000256" key="7">
    <source>
        <dbReference type="PIRNR" id="PIRNR006241"/>
    </source>
</evidence>
<feature type="active site" description="Proton donor/acceptor" evidence="8">
    <location>
        <position position="138"/>
    </location>
</feature>
<evidence type="ECO:0000313" key="10">
    <source>
        <dbReference type="Proteomes" id="UP000035680"/>
    </source>
</evidence>
<dbReference type="InterPro" id="IPR036237">
    <property type="entry name" value="Xyl_isomerase-like_sf"/>
</dbReference>
<comment type="catalytic activity">
    <reaction evidence="1 7">
        <text>3-hydroxypyruvate = 2-hydroxy-3-oxopropanoate</text>
        <dbReference type="Rhea" id="RHEA:11952"/>
        <dbReference type="ChEBI" id="CHEBI:17180"/>
        <dbReference type="ChEBI" id="CHEBI:57978"/>
        <dbReference type="EC" id="5.3.1.22"/>
    </reaction>
</comment>